<evidence type="ECO:0000313" key="7">
    <source>
        <dbReference type="EMBL" id="GHC86498.1"/>
    </source>
</evidence>
<dbReference type="GO" id="GO:0030198">
    <property type="term" value="P:extracellular matrix organization"/>
    <property type="evidence" value="ECO:0007669"/>
    <property type="project" value="TreeGrafter"/>
</dbReference>
<dbReference type="InterPro" id="IPR002477">
    <property type="entry name" value="Peptidoglycan-bd-like"/>
</dbReference>
<feature type="domain" description="Peptidase metallopeptidase" evidence="6">
    <location>
        <begin position="99"/>
        <end position="262"/>
    </location>
</feature>
<dbReference type="PANTHER" id="PTHR10201">
    <property type="entry name" value="MATRIX METALLOPROTEINASE"/>
    <property type="match status" value="1"/>
</dbReference>
<evidence type="ECO:0000256" key="1">
    <source>
        <dbReference type="ARBA" id="ARBA00022670"/>
    </source>
</evidence>
<dbReference type="GO" id="GO:0030574">
    <property type="term" value="P:collagen catabolic process"/>
    <property type="evidence" value="ECO:0007669"/>
    <property type="project" value="TreeGrafter"/>
</dbReference>
<name>A0A919C8K1_9ACTN</name>
<dbReference type="GO" id="GO:0006508">
    <property type="term" value="P:proteolysis"/>
    <property type="evidence" value="ECO:0007669"/>
    <property type="project" value="UniProtKB-KW"/>
</dbReference>
<dbReference type="Proteomes" id="UP000638353">
    <property type="component" value="Unassembled WGS sequence"/>
</dbReference>
<dbReference type="SUPFAM" id="SSF47090">
    <property type="entry name" value="PGBD-like"/>
    <property type="match status" value="1"/>
</dbReference>
<keyword evidence="1" id="KW-0645">Protease</keyword>
<dbReference type="PANTHER" id="PTHR10201:SF323">
    <property type="entry name" value="MATRIX METALLOPROTEINASE-21"/>
    <property type="match status" value="1"/>
</dbReference>
<accession>A0A919C8K1</accession>
<protein>
    <recommendedName>
        <fullName evidence="6">Peptidase metallopeptidase domain-containing protein</fullName>
    </recommendedName>
</protein>
<dbReference type="GO" id="GO:0031012">
    <property type="term" value="C:extracellular matrix"/>
    <property type="evidence" value="ECO:0007669"/>
    <property type="project" value="InterPro"/>
</dbReference>
<evidence type="ECO:0000256" key="3">
    <source>
        <dbReference type="ARBA" id="ARBA00022801"/>
    </source>
</evidence>
<dbReference type="AlphaFoldDB" id="A0A919C8K1"/>
<dbReference type="Pfam" id="PF00413">
    <property type="entry name" value="Peptidase_M10"/>
    <property type="match status" value="1"/>
</dbReference>
<dbReference type="InterPro" id="IPR001818">
    <property type="entry name" value="Pept_M10_metallopeptidase"/>
</dbReference>
<dbReference type="GO" id="GO:0004222">
    <property type="term" value="F:metalloendopeptidase activity"/>
    <property type="evidence" value="ECO:0007669"/>
    <property type="project" value="InterPro"/>
</dbReference>
<dbReference type="PRINTS" id="PR00138">
    <property type="entry name" value="MATRIXIN"/>
</dbReference>
<comment type="caution">
    <text evidence="7">The sequence shown here is derived from an EMBL/GenBank/DDBJ whole genome shotgun (WGS) entry which is preliminary data.</text>
</comment>
<evidence type="ECO:0000256" key="2">
    <source>
        <dbReference type="ARBA" id="ARBA00022723"/>
    </source>
</evidence>
<dbReference type="SMART" id="SM00235">
    <property type="entry name" value="ZnMc"/>
    <property type="match status" value="1"/>
</dbReference>
<dbReference type="Pfam" id="PF01471">
    <property type="entry name" value="PG_binding_1"/>
    <property type="match status" value="1"/>
</dbReference>
<reference evidence="7" key="2">
    <citation type="submission" date="2020-09" db="EMBL/GenBank/DDBJ databases">
        <authorList>
            <person name="Sun Q."/>
            <person name="Ohkuma M."/>
        </authorList>
    </citation>
    <scope>NUCLEOTIDE SEQUENCE</scope>
    <source>
        <strain evidence="7">JCM 4637</strain>
    </source>
</reference>
<dbReference type="GO" id="GO:0008270">
    <property type="term" value="F:zinc ion binding"/>
    <property type="evidence" value="ECO:0007669"/>
    <property type="project" value="InterPro"/>
</dbReference>
<keyword evidence="4" id="KW-0862">Zinc</keyword>
<dbReference type="InterPro" id="IPR036365">
    <property type="entry name" value="PGBD-like_sf"/>
</dbReference>
<dbReference type="Gene3D" id="3.40.390.10">
    <property type="entry name" value="Collagenase (Catalytic Domain)"/>
    <property type="match status" value="1"/>
</dbReference>
<dbReference type="InterPro" id="IPR024079">
    <property type="entry name" value="MetalloPept_cat_dom_sf"/>
</dbReference>
<keyword evidence="5" id="KW-0482">Metalloprotease</keyword>
<keyword evidence="2" id="KW-0479">Metal-binding</keyword>
<evidence type="ECO:0000256" key="5">
    <source>
        <dbReference type="ARBA" id="ARBA00023049"/>
    </source>
</evidence>
<evidence type="ECO:0000313" key="8">
    <source>
        <dbReference type="Proteomes" id="UP000638353"/>
    </source>
</evidence>
<sequence>MAKESVTPFAGIAAVQPTKTGESSPGLELVQNFLVRFGYLEEAAYQPEELDDQTSAALQKYQSFNNVPETGIFDDSTQQAMTQSRCALPDLDHGIDFATQCSWNKWSLKFALDTGTADCADEFIAVRNAFRTWSSVIPLTFAEVSTVSAPDIRVGWRPANDPDHSMVGGVLAHADFPPGCSVVTNSLPKPVHFDDTEHLWTIGAVANGFDVETVALHEIGHIIGLGHSGVAGSVMFPTVSANFTKRALTADDINGARALYPHQADWRWCSKCEGMFFGGNPNPVCPAGGAHTKAGSGNYVLAHNMTNTPGWQRDWRWCRKCQGLHFGGNPGPVCPAGGAHDKTGSGNYSLQFSAGNAPGQQDNWRWCRKCQGLAYGGHATSGVCPAGGSHDKVGSGNYSISHR</sequence>
<dbReference type="EMBL" id="BMVC01000003">
    <property type="protein sequence ID" value="GHC86498.1"/>
    <property type="molecule type" value="Genomic_DNA"/>
</dbReference>
<keyword evidence="3" id="KW-0378">Hydrolase</keyword>
<evidence type="ECO:0000259" key="6">
    <source>
        <dbReference type="SMART" id="SM00235"/>
    </source>
</evidence>
<proteinExistence type="predicted"/>
<organism evidence="7 8">
    <name type="scientific">Streptomyces finlayi</name>
    <dbReference type="NCBI Taxonomy" id="67296"/>
    <lineage>
        <taxon>Bacteria</taxon>
        <taxon>Bacillati</taxon>
        <taxon>Actinomycetota</taxon>
        <taxon>Actinomycetes</taxon>
        <taxon>Kitasatosporales</taxon>
        <taxon>Streptomycetaceae</taxon>
        <taxon>Streptomyces</taxon>
    </lineage>
</organism>
<dbReference type="RefSeq" id="WP_268253594.1">
    <property type="nucleotide sequence ID" value="NZ_BMVC01000003.1"/>
</dbReference>
<gene>
    <name evidence="7" type="ORF">GCM10010334_17590</name>
</gene>
<dbReference type="SUPFAM" id="SSF55486">
    <property type="entry name" value="Metalloproteases ('zincins'), catalytic domain"/>
    <property type="match status" value="1"/>
</dbReference>
<dbReference type="InterPro" id="IPR021190">
    <property type="entry name" value="Pept_M10A"/>
</dbReference>
<evidence type="ECO:0000256" key="4">
    <source>
        <dbReference type="ARBA" id="ARBA00022833"/>
    </source>
</evidence>
<reference evidence="7" key="1">
    <citation type="journal article" date="2014" name="Int. J. Syst. Evol. Microbiol.">
        <title>Complete genome sequence of Corynebacterium casei LMG S-19264T (=DSM 44701T), isolated from a smear-ripened cheese.</title>
        <authorList>
            <consortium name="US DOE Joint Genome Institute (JGI-PGF)"/>
            <person name="Walter F."/>
            <person name="Albersmeier A."/>
            <person name="Kalinowski J."/>
            <person name="Ruckert C."/>
        </authorList>
    </citation>
    <scope>NUCLEOTIDE SEQUENCE</scope>
    <source>
        <strain evidence="7">JCM 4637</strain>
    </source>
</reference>
<dbReference type="InterPro" id="IPR006026">
    <property type="entry name" value="Peptidase_Metallo"/>
</dbReference>